<evidence type="ECO:0000313" key="11">
    <source>
        <dbReference type="Proteomes" id="UP001596074"/>
    </source>
</evidence>
<dbReference type="PANTHER" id="PTHR30353">
    <property type="entry name" value="INNER MEMBRANE PROTEIN DEDA-RELATED"/>
    <property type="match status" value="1"/>
</dbReference>
<reference evidence="11" key="1">
    <citation type="journal article" date="2019" name="Int. J. Syst. Evol. Microbiol.">
        <title>The Global Catalogue of Microorganisms (GCM) 10K type strain sequencing project: providing services to taxonomists for standard genome sequencing and annotation.</title>
        <authorList>
            <consortium name="The Broad Institute Genomics Platform"/>
            <consortium name="The Broad Institute Genome Sequencing Center for Infectious Disease"/>
            <person name="Wu L."/>
            <person name="Ma J."/>
        </authorList>
    </citation>
    <scope>NUCLEOTIDE SEQUENCE [LARGE SCALE GENOMIC DNA]</scope>
    <source>
        <strain evidence="11">KCTC 42087</strain>
    </source>
</reference>
<comment type="caution">
    <text evidence="7">Lacks conserved residue(s) required for the propagation of feature annotation.</text>
</comment>
<comment type="caution">
    <text evidence="10">The sequence shown here is derived from an EMBL/GenBank/DDBJ whole genome shotgun (WGS) entry which is preliminary data.</text>
</comment>
<comment type="similarity">
    <text evidence="2 7">Belongs to the DedA family.</text>
</comment>
<evidence type="ECO:0000256" key="2">
    <source>
        <dbReference type="ARBA" id="ARBA00010792"/>
    </source>
</evidence>
<evidence type="ECO:0000259" key="9">
    <source>
        <dbReference type="Pfam" id="PF09335"/>
    </source>
</evidence>
<name>A0ABW1A440_9ACTN</name>
<comment type="subcellular location">
    <subcellularLocation>
        <location evidence="1 7">Cell membrane</location>
        <topology evidence="1 7">Multi-pass membrane protein</topology>
    </subcellularLocation>
</comment>
<feature type="domain" description="VTT" evidence="9">
    <location>
        <begin position="9"/>
        <end position="115"/>
    </location>
</feature>
<dbReference type="InterPro" id="IPR032818">
    <property type="entry name" value="DedA-like"/>
</dbReference>
<evidence type="ECO:0000313" key="10">
    <source>
        <dbReference type="EMBL" id="MFC5749936.1"/>
    </source>
</evidence>
<evidence type="ECO:0000256" key="6">
    <source>
        <dbReference type="ARBA" id="ARBA00023136"/>
    </source>
</evidence>
<feature type="region of interest" description="Disordered" evidence="8">
    <location>
        <begin position="154"/>
        <end position="181"/>
    </location>
</feature>
<evidence type="ECO:0000256" key="3">
    <source>
        <dbReference type="ARBA" id="ARBA00022475"/>
    </source>
</evidence>
<proteinExistence type="inferred from homology"/>
<dbReference type="Proteomes" id="UP001596074">
    <property type="component" value="Unassembled WGS sequence"/>
</dbReference>
<evidence type="ECO:0000256" key="4">
    <source>
        <dbReference type="ARBA" id="ARBA00022692"/>
    </source>
</evidence>
<dbReference type="RefSeq" id="WP_378285662.1">
    <property type="nucleotide sequence ID" value="NZ_JBHSON010000047.1"/>
</dbReference>
<sequence>MRDTFWGMPLWLGVLVAVLIIFVRGQVYYWIGRALGERIYTSRPGRRIGEERLRKVERLVARRGALAVFGAHWVAGLRHAIPICAGAMRMPLPRYLVASALGSLLWTPPWVVGGYAVIWGWLEVFGRSPVAVAALVAAICGLIGTFVVLRRRRGRGRPGDEPAGPGDEREHDEPGATAPRP</sequence>
<dbReference type="InterPro" id="IPR032816">
    <property type="entry name" value="VTT_dom"/>
</dbReference>
<evidence type="ECO:0000256" key="8">
    <source>
        <dbReference type="SAM" id="MobiDB-lite"/>
    </source>
</evidence>
<feature type="transmembrane region" description="Helical" evidence="7">
    <location>
        <begin position="95"/>
        <end position="118"/>
    </location>
</feature>
<keyword evidence="11" id="KW-1185">Reference proteome</keyword>
<dbReference type="Pfam" id="PF09335">
    <property type="entry name" value="VTT_dom"/>
    <property type="match status" value="1"/>
</dbReference>
<keyword evidence="6 7" id="KW-0472">Membrane</keyword>
<evidence type="ECO:0000256" key="7">
    <source>
        <dbReference type="RuleBase" id="RU367016"/>
    </source>
</evidence>
<dbReference type="PANTHER" id="PTHR30353:SF15">
    <property type="entry name" value="INNER MEMBRANE PROTEIN YABI"/>
    <property type="match status" value="1"/>
</dbReference>
<dbReference type="EMBL" id="JBHSON010000047">
    <property type="protein sequence ID" value="MFC5749936.1"/>
    <property type="molecule type" value="Genomic_DNA"/>
</dbReference>
<gene>
    <name evidence="10" type="ORF">ACFPZN_30275</name>
</gene>
<accession>A0ABW1A440</accession>
<organism evidence="10 11">
    <name type="scientific">Actinomadura rugatobispora</name>
    <dbReference type="NCBI Taxonomy" id="1994"/>
    <lineage>
        <taxon>Bacteria</taxon>
        <taxon>Bacillati</taxon>
        <taxon>Actinomycetota</taxon>
        <taxon>Actinomycetes</taxon>
        <taxon>Streptosporangiales</taxon>
        <taxon>Thermomonosporaceae</taxon>
        <taxon>Actinomadura</taxon>
    </lineage>
</organism>
<feature type="transmembrane region" description="Helical" evidence="7">
    <location>
        <begin position="130"/>
        <end position="149"/>
    </location>
</feature>
<evidence type="ECO:0000256" key="5">
    <source>
        <dbReference type="ARBA" id="ARBA00022989"/>
    </source>
</evidence>
<protein>
    <submittedName>
        <fullName evidence="10">DedA family protein</fullName>
    </submittedName>
</protein>
<feature type="transmembrane region" description="Helical" evidence="7">
    <location>
        <begin position="6"/>
        <end position="23"/>
    </location>
</feature>
<keyword evidence="3 7" id="KW-1003">Cell membrane</keyword>
<keyword evidence="4 7" id="KW-0812">Transmembrane</keyword>
<keyword evidence="5 7" id="KW-1133">Transmembrane helix</keyword>
<evidence type="ECO:0000256" key="1">
    <source>
        <dbReference type="ARBA" id="ARBA00004651"/>
    </source>
</evidence>